<proteinExistence type="predicted"/>
<comment type="caution">
    <text evidence="3">The sequence shown here is derived from an EMBL/GenBank/DDBJ whole genome shotgun (WGS) entry which is preliminary data.</text>
</comment>
<dbReference type="AlphaFoldDB" id="A0A4Z0B3K3"/>
<reference evidence="3 4" key="1">
    <citation type="journal article" date="2019" name="Syst. Appl. Microbiol.">
        <title>New species of pathogenic Pseudomonas isolated from citrus in Tunisia: Proposal of Pseudomonas kairouanensis sp. nov. and Pseudomonas nabeulensis sp. nov.</title>
        <authorList>
            <person name="Oueslati M."/>
            <person name="Mulet M."/>
            <person name="Gomila M."/>
            <person name="Berge O."/>
            <person name="Hajlaoui M.R."/>
            <person name="Lalucat J."/>
            <person name="Sadfi-Zouaoui N."/>
            <person name="Garcia-Valdes E."/>
        </authorList>
    </citation>
    <scope>NUCLEOTIDE SEQUENCE [LARGE SCALE GENOMIC DNA]</scope>
    <source>
        <strain evidence="3 4">KC12</strain>
    </source>
</reference>
<dbReference type="InterPro" id="IPR006531">
    <property type="entry name" value="Gp5/Vgr_OB"/>
</dbReference>
<gene>
    <name evidence="3" type="ORF">DYL59_02205</name>
</gene>
<feature type="domain" description="Gp138-like beta-helical trimerization" evidence="2">
    <location>
        <begin position="98"/>
        <end position="174"/>
    </location>
</feature>
<accession>A0A4Z0B3K3</accession>
<evidence type="ECO:0000313" key="3">
    <source>
        <dbReference type="EMBL" id="TFY92798.1"/>
    </source>
</evidence>
<dbReference type="InterPro" id="IPR054122">
    <property type="entry name" value="Gp138-like_C"/>
</dbReference>
<dbReference type="Pfam" id="PF21930">
    <property type="entry name" value="Gp138_C"/>
    <property type="match status" value="1"/>
</dbReference>
<sequence length="191" mass="20270">MSYAVAQHDRMIASTVMPCVVVAVDLSTAMVRVKSGDWVSAWVRWHSLAAGKARHWRVPSMGEQGGLISPSGEPAMGTFIPGLYGNAGAQPDNRDHVEVWRFDDGGSLVYDWQAHSYTIDLPAGTVMVKVGATTLEMTPDSMRLVSGKINLVGAVTIDGATLINGTLNTTGDINSAGQVIDVGGNTPNHKH</sequence>
<dbReference type="Pfam" id="PF04717">
    <property type="entry name" value="Phage_base_V"/>
    <property type="match status" value="1"/>
</dbReference>
<protein>
    <submittedName>
        <fullName evidence="3">Phage baseplate assembly protein V</fullName>
    </submittedName>
</protein>
<dbReference type="EMBL" id="QUZU01000001">
    <property type="protein sequence ID" value="TFY92798.1"/>
    <property type="molecule type" value="Genomic_DNA"/>
</dbReference>
<feature type="domain" description="Gp5/Type VI secretion system Vgr protein OB-fold" evidence="1">
    <location>
        <begin position="18"/>
        <end position="84"/>
    </location>
</feature>
<dbReference type="RefSeq" id="WP_135287686.1">
    <property type="nucleotide sequence ID" value="NZ_QUZU01000001.1"/>
</dbReference>
<evidence type="ECO:0000313" key="4">
    <source>
        <dbReference type="Proteomes" id="UP000297391"/>
    </source>
</evidence>
<name>A0A4Z0B3K3_9PSED</name>
<keyword evidence="4" id="KW-1185">Reference proteome</keyword>
<evidence type="ECO:0000259" key="2">
    <source>
        <dbReference type="Pfam" id="PF21930"/>
    </source>
</evidence>
<dbReference type="OrthoDB" id="4931325at2"/>
<dbReference type="InterPro" id="IPR013046">
    <property type="entry name" value="GpV/Gp45"/>
</dbReference>
<dbReference type="Gene3D" id="2.40.50.230">
    <property type="entry name" value="Gp5 N-terminal domain"/>
    <property type="match status" value="1"/>
</dbReference>
<organism evidence="3 4">
    <name type="scientific">Pseudomonas kairouanensis</name>
    <dbReference type="NCBI Taxonomy" id="2293832"/>
    <lineage>
        <taxon>Bacteria</taxon>
        <taxon>Pseudomonadati</taxon>
        <taxon>Pseudomonadota</taxon>
        <taxon>Gammaproteobacteria</taxon>
        <taxon>Pseudomonadales</taxon>
        <taxon>Pseudomonadaceae</taxon>
        <taxon>Pseudomonas</taxon>
    </lineage>
</organism>
<evidence type="ECO:0000259" key="1">
    <source>
        <dbReference type="Pfam" id="PF04717"/>
    </source>
</evidence>
<dbReference type="Proteomes" id="UP000297391">
    <property type="component" value="Unassembled WGS sequence"/>
</dbReference>
<dbReference type="InterPro" id="IPR037026">
    <property type="entry name" value="Vgr_OB-fold_dom_sf"/>
</dbReference>
<dbReference type="NCBIfam" id="TIGR01644">
    <property type="entry name" value="phage_P2_V"/>
    <property type="match status" value="1"/>
</dbReference>